<dbReference type="AlphaFoldDB" id="A0AAW9RF78"/>
<evidence type="ECO:0000256" key="3">
    <source>
        <dbReference type="ARBA" id="ARBA00023004"/>
    </source>
</evidence>
<feature type="domain" description="Calcineurin-like phosphoesterase" evidence="5">
    <location>
        <begin position="11"/>
        <end position="198"/>
    </location>
</feature>
<dbReference type="RefSeq" id="WP_354696084.1">
    <property type="nucleotide sequence ID" value="NZ_JAZHOG010000009.1"/>
</dbReference>
<dbReference type="GO" id="GO:0046872">
    <property type="term" value="F:metal ion binding"/>
    <property type="evidence" value="ECO:0007669"/>
    <property type="project" value="UniProtKB-KW"/>
</dbReference>
<reference evidence="6 7" key="1">
    <citation type="submission" date="2024-02" db="EMBL/GenBank/DDBJ databases">
        <title>A novel Wenzhouxiangellaceae bacterium, isolated from coastal sediments.</title>
        <authorList>
            <person name="Du Z.-J."/>
            <person name="Ye Y.-Q."/>
            <person name="Zhang X.-Y."/>
        </authorList>
    </citation>
    <scope>NUCLEOTIDE SEQUENCE [LARGE SCALE GENOMIC DNA]</scope>
    <source>
        <strain evidence="6 7">CH-27</strain>
    </source>
</reference>
<dbReference type="GO" id="GO:0016787">
    <property type="term" value="F:hydrolase activity"/>
    <property type="evidence" value="ECO:0007669"/>
    <property type="project" value="UniProtKB-KW"/>
</dbReference>
<keyword evidence="1" id="KW-0479">Metal-binding</keyword>
<evidence type="ECO:0000256" key="1">
    <source>
        <dbReference type="ARBA" id="ARBA00022723"/>
    </source>
</evidence>
<evidence type="ECO:0000259" key="5">
    <source>
        <dbReference type="Pfam" id="PF00149"/>
    </source>
</evidence>
<protein>
    <submittedName>
        <fullName evidence="6">Metallophosphoesterase</fullName>
    </submittedName>
</protein>
<dbReference type="InterPro" id="IPR004843">
    <property type="entry name" value="Calcineurin-like_PHP"/>
</dbReference>
<dbReference type="EMBL" id="JAZHOG010000009">
    <property type="protein sequence ID" value="MEJ8568762.1"/>
    <property type="molecule type" value="Genomic_DNA"/>
</dbReference>
<comment type="caution">
    <text evidence="6">The sequence shown here is derived from an EMBL/GenBank/DDBJ whole genome shotgun (WGS) entry which is preliminary data.</text>
</comment>
<dbReference type="InterPro" id="IPR029052">
    <property type="entry name" value="Metallo-depent_PP-like"/>
</dbReference>
<gene>
    <name evidence="6" type="ORF">V3330_14100</name>
</gene>
<dbReference type="Gene3D" id="3.60.21.10">
    <property type="match status" value="1"/>
</dbReference>
<evidence type="ECO:0000256" key="4">
    <source>
        <dbReference type="ARBA" id="ARBA00025742"/>
    </source>
</evidence>
<dbReference type="Proteomes" id="UP001359886">
    <property type="component" value="Unassembled WGS sequence"/>
</dbReference>
<dbReference type="SUPFAM" id="SSF56300">
    <property type="entry name" value="Metallo-dependent phosphatases"/>
    <property type="match status" value="1"/>
</dbReference>
<keyword evidence="2" id="KW-0378">Hydrolase</keyword>
<keyword evidence="3" id="KW-0408">Iron</keyword>
<evidence type="ECO:0000313" key="7">
    <source>
        <dbReference type="Proteomes" id="UP001359886"/>
    </source>
</evidence>
<evidence type="ECO:0000256" key="2">
    <source>
        <dbReference type="ARBA" id="ARBA00022801"/>
    </source>
</evidence>
<evidence type="ECO:0000313" key="6">
    <source>
        <dbReference type="EMBL" id="MEJ8568762.1"/>
    </source>
</evidence>
<keyword evidence="7" id="KW-1185">Reference proteome</keyword>
<proteinExistence type="inferred from homology"/>
<dbReference type="InterPro" id="IPR050884">
    <property type="entry name" value="CNP_phosphodiesterase-III"/>
</dbReference>
<organism evidence="6 7">
    <name type="scientific">Elongatibacter sediminis</name>
    <dbReference type="NCBI Taxonomy" id="3119006"/>
    <lineage>
        <taxon>Bacteria</taxon>
        <taxon>Pseudomonadati</taxon>
        <taxon>Pseudomonadota</taxon>
        <taxon>Gammaproteobacteria</taxon>
        <taxon>Chromatiales</taxon>
        <taxon>Wenzhouxiangellaceae</taxon>
        <taxon>Elongatibacter</taxon>
    </lineage>
</organism>
<accession>A0AAW9RF78</accession>
<dbReference type="PANTHER" id="PTHR42988">
    <property type="entry name" value="PHOSPHOHYDROLASE"/>
    <property type="match status" value="1"/>
</dbReference>
<comment type="similarity">
    <text evidence="4">Belongs to the cyclic nucleotide phosphodiesterase class-III family.</text>
</comment>
<sequence>MPTAATTAPVRLVQISDCHLPARPGTPYRGGNADDGLLSLVSKVAGRTPDALLLTGDLSEDSSAEAYRRLRAALDPLELPLLALPGNHDRPSDVEAYFANGPWNGPLAQALGGWRIVMLDSTLEGRVEGRLTDDTMVNLEAELARNENSWVLLALHHQPVPVGSRWIDRYRLLDPEPLLDLIEDHPRVRCVVWGHVHQAFESRHGQARLLACPSTAANSLPGQERFTPDPAGPACRWLELHSDGSVRTGLLRA</sequence>
<dbReference type="PANTHER" id="PTHR42988:SF2">
    <property type="entry name" value="CYCLIC NUCLEOTIDE PHOSPHODIESTERASE CBUA0032-RELATED"/>
    <property type="match status" value="1"/>
</dbReference>
<name>A0AAW9RF78_9GAMM</name>
<dbReference type="Pfam" id="PF00149">
    <property type="entry name" value="Metallophos"/>
    <property type="match status" value="1"/>
</dbReference>